<comment type="similarity">
    <text evidence="2">Belongs to the alpha/beta interferon family.</text>
</comment>
<name>A0A8D0E4Y6_SALMN</name>
<evidence type="ECO:0000256" key="1">
    <source>
        <dbReference type="ARBA" id="ARBA00004613"/>
    </source>
</evidence>
<reference evidence="9" key="2">
    <citation type="submission" date="2025-09" db="UniProtKB">
        <authorList>
            <consortium name="Ensembl"/>
        </authorList>
    </citation>
    <scope>IDENTIFICATION</scope>
</reference>
<dbReference type="InterPro" id="IPR000471">
    <property type="entry name" value="Interferon_alpha/beta/delta"/>
</dbReference>
<proteinExistence type="inferred from homology"/>
<dbReference type="SUPFAM" id="SSF47266">
    <property type="entry name" value="4-helical cytokines"/>
    <property type="match status" value="1"/>
</dbReference>
<keyword evidence="6" id="KW-0051">Antiviral defense</keyword>
<evidence type="ECO:0000313" key="9">
    <source>
        <dbReference type="Ensembl" id="ENSSMRP00000026185.1"/>
    </source>
</evidence>
<dbReference type="GO" id="GO:0005126">
    <property type="term" value="F:cytokine receptor binding"/>
    <property type="evidence" value="ECO:0007669"/>
    <property type="project" value="InterPro"/>
</dbReference>
<dbReference type="Gene3D" id="1.20.1250.10">
    <property type="match status" value="1"/>
</dbReference>
<dbReference type="PANTHER" id="PTHR11691">
    <property type="entry name" value="TYPE I INTERFERON"/>
    <property type="match status" value="1"/>
</dbReference>
<evidence type="ECO:0000256" key="2">
    <source>
        <dbReference type="ARBA" id="ARBA00011033"/>
    </source>
</evidence>
<dbReference type="AlphaFoldDB" id="A0A8D0E4Y6"/>
<dbReference type="Ensembl" id="ENSSMRT00000030629.1">
    <property type="protein sequence ID" value="ENSSMRP00000026185.1"/>
    <property type="gene ID" value="ENSSMRG00000020228.1"/>
</dbReference>
<dbReference type="GO" id="GO:0005125">
    <property type="term" value="F:cytokine activity"/>
    <property type="evidence" value="ECO:0007669"/>
    <property type="project" value="UniProtKB-KW"/>
</dbReference>
<feature type="signal peptide" evidence="8">
    <location>
        <begin position="1"/>
        <end position="22"/>
    </location>
</feature>
<evidence type="ECO:0000256" key="8">
    <source>
        <dbReference type="SAM" id="SignalP"/>
    </source>
</evidence>
<sequence>MEAYKSTGLAFLVLLLSAHASALDCNFLKHQQQKSNLLILKLLKKMSLKRLPECLEKKLTPFPFPATVLEIRDPELAVKMVHELLHGLLGGAQTVSPSCLLNEYFQVIKAALKQEGRSVCNWEHGRETQFLTGRNHSILQPLLKKCNIRRVGPWPI</sequence>
<evidence type="ECO:0000256" key="5">
    <source>
        <dbReference type="ARBA" id="ARBA00022729"/>
    </source>
</evidence>
<evidence type="ECO:0000313" key="10">
    <source>
        <dbReference type="Proteomes" id="UP000694421"/>
    </source>
</evidence>
<protein>
    <submittedName>
        <fullName evidence="9">Uncharacterized protein</fullName>
    </submittedName>
</protein>
<keyword evidence="4" id="KW-0964">Secreted</keyword>
<dbReference type="InterPro" id="IPR009079">
    <property type="entry name" value="4_helix_cytokine-like_core"/>
</dbReference>
<dbReference type="GO" id="GO:0005615">
    <property type="term" value="C:extracellular space"/>
    <property type="evidence" value="ECO:0007669"/>
    <property type="project" value="UniProtKB-KW"/>
</dbReference>
<keyword evidence="10" id="KW-1185">Reference proteome</keyword>
<organism evidence="9 10">
    <name type="scientific">Salvator merianae</name>
    <name type="common">Argentine black and white tegu</name>
    <name type="synonym">Tupinambis merianae</name>
    <dbReference type="NCBI Taxonomy" id="96440"/>
    <lineage>
        <taxon>Eukaryota</taxon>
        <taxon>Metazoa</taxon>
        <taxon>Chordata</taxon>
        <taxon>Craniata</taxon>
        <taxon>Vertebrata</taxon>
        <taxon>Euteleostomi</taxon>
        <taxon>Lepidosauria</taxon>
        <taxon>Squamata</taxon>
        <taxon>Bifurcata</taxon>
        <taxon>Unidentata</taxon>
        <taxon>Episquamata</taxon>
        <taxon>Laterata</taxon>
        <taxon>Teiioidea</taxon>
        <taxon>Teiidae</taxon>
        <taxon>Salvator</taxon>
    </lineage>
</organism>
<dbReference type="GO" id="GO:0006955">
    <property type="term" value="P:immune response"/>
    <property type="evidence" value="ECO:0007669"/>
    <property type="project" value="UniProtKB-ARBA"/>
</dbReference>
<accession>A0A8D0E4Y6</accession>
<keyword evidence="5 8" id="KW-0732">Signal</keyword>
<evidence type="ECO:0000256" key="7">
    <source>
        <dbReference type="ARBA" id="ARBA00023157"/>
    </source>
</evidence>
<dbReference type="GO" id="GO:0051607">
    <property type="term" value="P:defense response to virus"/>
    <property type="evidence" value="ECO:0007669"/>
    <property type="project" value="UniProtKB-KW"/>
</dbReference>
<dbReference type="Proteomes" id="UP000694421">
    <property type="component" value="Unplaced"/>
</dbReference>
<dbReference type="PANTHER" id="PTHR11691:SF73">
    <property type="entry name" value="INTERFERON BETA"/>
    <property type="match status" value="1"/>
</dbReference>
<evidence type="ECO:0000256" key="6">
    <source>
        <dbReference type="ARBA" id="ARBA00023118"/>
    </source>
</evidence>
<reference evidence="9" key="1">
    <citation type="submission" date="2025-08" db="UniProtKB">
        <authorList>
            <consortium name="Ensembl"/>
        </authorList>
    </citation>
    <scope>IDENTIFICATION</scope>
</reference>
<comment type="subcellular location">
    <subcellularLocation>
        <location evidence="1">Secreted</location>
    </subcellularLocation>
</comment>
<feature type="chain" id="PRO_5034866060" evidence="8">
    <location>
        <begin position="23"/>
        <end position="156"/>
    </location>
</feature>
<evidence type="ECO:0000256" key="3">
    <source>
        <dbReference type="ARBA" id="ARBA00022514"/>
    </source>
</evidence>
<keyword evidence="7" id="KW-1015">Disulfide bond</keyword>
<keyword evidence="3" id="KW-0202">Cytokine</keyword>
<dbReference type="GeneTree" id="ENSGT00960000191019"/>
<evidence type="ECO:0000256" key="4">
    <source>
        <dbReference type="ARBA" id="ARBA00022525"/>
    </source>
</evidence>